<evidence type="ECO:0000256" key="2">
    <source>
        <dbReference type="ARBA" id="ARBA00022801"/>
    </source>
</evidence>
<protein>
    <recommendedName>
        <fullName evidence="5">ATP-dependent RNA helicase</fullName>
        <ecNumber evidence="5">3.6.4.13</ecNumber>
    </recommendedName>
</protein>
<reference evidence="9" key="1">
    <citation type="journal article" date="2020" name="Fungal Divers.">
        <title>Resolving the Mortierellaceae phylogeny through synthesis of multi-gene phylogenetics and phylogenomics.</title>
        <authorList>
            <person name="Vandepol N."/>
            <person name="Liber J."/>
            <person name="Desiro A."/>
            <person name="Na H."/>
            <person name="Kennedy M."/>
            <person name="Barry K."/>
            <person name="Grigoriev I.V."/>
            <person name="Miller A.N."/>
            <person name="O'Donnell K."/>
            <person name="Stajich J.E."/>
            <person name="Bonito G."/>
        </authorList>
    </citation>
    <scope>NUCLEOTIDE SEQUENCE</scope>
    <source>
        <strain evidence="9">NVP60</strain>
    </source>
</reference>
<evidence type="ECO:0000259" key="7">
    <source>
        <dbReference type="PROSITE" id="PS51192"/>
    </source>
</evidence>
<dbReference type="GO" id="GO:0003743">
    <property type="term" value="F:translation initiation factor activity"/>
    <property type="evidence" value="ECO:0007669"/>
    <property type="project" value="UniProtKB-KW"/>
</dbReference>
<dbReference type="OrthoDB" id="2418666at2759"/>
<comment type="caution">
    <text evidence="9">The sequence shown here is derived from an EMBL/GenBank/DDBJ whole genome shotgun (WGS) entry which is preliminary data.</text>
</comment>
<evidence type="ECO:0000256" key="3">
    <source>
        <dbReference type="ARBA" id="ARBA00022840"/>
    </source>
</evidence>
<dbReference type="GO" id="GO:0016787">
    <property type="term" value="F:hydrolase activity"/>
    <property type="evidence" value="ECO:0007669"/>
    <property type="project" value="UniProtKB-KW"/>
</dbReference>
<evidence type="ECO:0000313" key="9">
    <source>
        <dbReference type="EMBL" id="KAG0319357.1"/>
    </source>
</evidence>
<dbReference type="AlphaFoldDB" id="A0A9P6RIF3"/>
<keyword evidence="10" id="KW-1185">Reference proteome</keyword>
<dbReference type="PROSITE" id="PS51194">
    <property type="entry name" value="HELICASE_CTER"/>
    <property type="match status" value="1"/>
</dbReference>
<evidence type="ECO:0000313" key="10">
    <source>
        <dbReference type="Proteomes" id="UP000823405"/>
    </source>
</evidence>
<dbReference type="InterPro" id="IPR001650">
    <property type="entry name" value="Helicase_C-like"/>
</dbReference>
<feature type="compositionally biased region" description="Polar residues" evidence="6">
    <location>
        <begin position="111"/>
        <end position="127"/>
    </location>
</feature>
<keyword evidence="9" id="KW-0648">Protein biosynthesis</keyword>
<feature type="region of interest" description="Disordered" evidence="6">
    <location>
        <begin position="257"/>
        <end position="332"/>
    </location>
</feature>
<organism evidence="9 10">
    <name type="scientific">Linnemannia gamsii</name>
    <dbReference type="NCBI Taxonomy" id="64522"/>
    <lineage>
        <taxon>Eukaryota</taxon>
        <taxon>Fungi</taxon>
        <taxon>Fungi incertae sedis</taxon>
        <taxon>Mucoromycota</taxon>
        <taxon>Mortierellomycotina</taxon>
        <taxon>Mortierellomycetes</taxon>
        <taxon>Mortierellales</taxon>
        <taxon>Mortierellaceae</taxon>
        <taxon>Linnemannia</taxon>
    </lineage>
</organism>
<keyword evidence="4 5" id="KW-0694">RNA-binding</keyword>
<feature type="region of interest" description="Disordered" evidence="6">
    <location>
        <begin position="149"/>
        <end position="211"/>
    </location>
</feature>
<feature type="compositionally biased region" description="Low complexity" evidence="6">
    <location>
        <begin position="675"/>
        <end position="693"/>
    </location>
</feature>
<dbReference type="InterPro" id="IPR027417">
    <property type="entry name" value="P-loop_NTPase"/>
</dbReference>
<feature type="compositionally biased region" description="Polar residues" evidence="6">
    <location>
        <begin position="318"/>
        <end position="332"/>
    </location>
</feature>
<keyword evidence="3 5" id="KW-0067">ATP-binding</keyword>
<dbReference type="PROSITE" id="PS51192">
    <property type="entry name" value="HELICASE_ATP_BIND_1"/>
    <property type="match status" value="1"/>
</dbReference>
<dbReference type="GO" id="GO:0003723">
    <property type="term" value="F:RNA binding"/>
    <property type="evidence" value="ECO:0007669"/>
    <property type="project" value="UniProtKB-UniRule"/>
</dbReference>
<comment type="similarity">
    <text evidence="5">Belongs to the DEAD box helicase family.</text>
</comment>
<dbReference type="GO" id="GO:0005524">
    <property type="term" value="F:ATP binding"/>
    <property type="evidence" value="ECO:0007669"/>
    <property type="project" value="UniProtKB-UniRule"/>
</dbReference>
<feature type="domain" description="Helicase ATP-binding" evidence="7">
    <location>
        <begin position="417"/>
        <end position="593"/>
    </location>
</feature>
<dbReference type="EC" id="3.6.4.13" evidence="5"/>
<feature type="region of interest" description="Disordered" evidence="6">
    <location>
        <begin position="653"/>
        <end position="695"/>
    </location>
</feature>
<comment type="catalytic activity">
    <reaction evidence="5">
        <text>ATP + H2O = ADP + phosphate + H(+)</text>
        <dbReference type="Rhea" id="RHEA:13065"/>
        <dbReference type="ChEBI" id="CHEBI:15377"/>
        <dbReference type="ChEBI" id="CHEBI:15378"/>
        <dbReference type="ChEBI" id="CHEBI:30616"/>
        <dbReference type="ChEBI" id="CHEBI:43474"/>
        <dbReference type="ChEBI" id="CHEBI:456216"/>
        <dbReference type="EC" id="3.6.4.13"/>
    </reaction>
</comment>
<feature type="region of interest" description="Disordered" evidence="6">
    <location>
        <begin position="65"/>
        <end position="135"/>
    </location>
</feature>
<gene>
    <name evidence="9" type="primary">EIF4A1</name>
    <name evidence="9" type="ORF">BGZ97_002306</name>
</gene>
<comment type="function">
    <text evidence="5">RNA helicase.</text>
</comment>
<proteinExistence type="inferred from homology"/>
<dbReference type="Gene3D" id="3.40.50.300">
    <property type="entry name" value="P-loop containing nucleotide triphosphate hydrolases"/>
    <property type="match status" value="2"/>
</dbReference>
<feature type="compositionally biased region" description="Polar residues" evidence="6">
    <location>
        <begin position="278"/>
        <end position="302"/>
    </location>
</feature>
<comment type="domain">
    <text evidence="5">The Q motif is unique to and characteristic of the DEAD box family of RNA helicases and controls ATP binding and hydrolysis.</text>
</comment>
<feature type="compositionally biased region" description="Low complexity" evidence="6">
    <location>
        <begin position="189"/>
        <end position="203"/>
    </location>
</feature>
<dbReference type="EMBL" id="JAAAIN010000150">
    <property type="protein sequence ID" value="KAG0319357.1"/>
    <property type="molecule type" value="Genomic_DNA"/>
</dbReference>
<dbReference type="InterPro" id="IPR014001">
    <property type="entry name" value="Helicase_ATP-bd"/>
</dbReference>
<sequence>MTQAAPTLAELSLSLAHVQSLLRQITAEVKVLSDGITHLVAEQEENDLEEELDYLDVDPWSKAKDKEHADATTGGTDATGAHRQDSIRSLLQRRPSTVKDETKALARILSQKRTPPATNGEANNDPEQQQQQQHLSATKWVALGLQDQVIDEDSVSSDGSTSGGGRGGRNGDKQELDLLASDQSRRGKALSSLSSATSSAATTPQPPEAERMPHTITVQSTQMPTKFSLAITKPSTPQSPSVPILSTSSSQSSILSAMNNMNSSNNSTLKGSQPPFWRSSTAPNVTDGSRPSSAGSNFNSEGHSTRGGAHSTHRRSLQPDSRSNSDSQTLTHSNVADRYTQALRNATQGMVIHPPVGRDTVKSTITVRSSVVPMAAAQVEKVESTDCFSKLGLIPELLRGIYAYGLKMPSILQQRGIPMIMTRHDVLTQAKPEVAKTLTYAIPLLNFLTLPATSIHPQLLILCSNHDLCLHVQRVLLALARFMPTISCLILAEGSNATLSLGTISTTQVHIAGYGGGGSKNGHTPSGYGSRGGPNTDPLPVIAAHVVIGTPGKVLGLIRTKQISIAALKVMVLENADILLASPLKEATISLLSMVRDPTVNNSAGSVPGSSSSGVAAGSASAPMISPPNSGPTSPVSMAVAALNGRIIGASNGGTGNGSVGRFPGNSGELEIRPRSNSSASSSTPPPQSLLNSMGTAKASGINQPQLLFFSTEVPAHVLDYVAQYMTQPTKALVKGHELALKGTLQFFKYLTVEDEEWRLELLCELLEDSGANRAVVFCNRDDSVSQVVRKIRERQGTAIGLYSDMDIPTRKAALGRFRASPPQAIFVLTDEVARALEPDILAVPLVVSYEIPSIGNYVPRVKWIDRSNGKVGVKVVLIDGQRGEGQALRAIQSHYRTSIEDMPVSIAEFIVN</sequence>
<keyword evidence="1 5" id="KW-0547">Nucleotide-binding</keyword>
<keyword evidence="2 5" id="KW-0378">Hydrolase</keyword>
<evidence type="ECO:0000256" key="5">
    <source>
        <dbReference type="RuleBase" id="RU365068"/>
    </source>
</evidence>
<evidence type="ECO:0000256" key="4">
    <source>
        <dbReference type="ARBA" id="ARBA00022884"/>
    </source>
</evidence>
<dbReference type="GO" id="GO:0003724">
    <property type="term" value="F:RNA helicase activity"/>
    <property type="evidence" value="ECO:0007669"/>
    <property type="project" value="UniProtKB-EC"/>
</dbReference>
<keyword evidence="9" id="KW-0396">Initiation factor</keyword>
<accession>A0A9P6RIF3</accession>
<feature type="compositionally biased region" description="Low complexity" evidence="6">
    <location>
        <begin position="257"/>
        <end position="267"/>
    </location>
</feature>
<feature type="region of interest" description="Disordered" evidence="6">
    <location>
        <begin position="602"/>
        <end position="636"/>
    </location>
</feature>
<feature type="compositionally biased region" description="Low complexity" evidence="6">
    <location>
        <begin position="603"/>
        <end position="623"/>
    </location>
</feature>
<dbReference type="Proteomes" id="UP000823405">
    <property type="component" value="Unassembled WGS sequence"/>
</dbReference>
<dbReference type="SUPFAM" id="SSF52540">
    <property type="entry name" value="P-loop containing nucleoside triphosphate hydrolases"/>
    <property type="match status" value="2"/>
</dbReference>
<dbReference type="PANTHER" id="PTHR24031">
    <property type="entry name" value="RNA HELICASE"/>
    <property type="match status" value="1"/>
</dbReference>
<evidence type="ECO:0000256" key="1">
    <source>
        <dbReference type="ARBA" id="ARBA00022741"/>
    </source>
</evidence>
<keyword evidence="5" id="KW-0347">Helicase</keyword>
<evidence type="ECO:0000259" key="8">
    <source>
        <dbReference type="PROSITE" id="PS51194"/>
    </source>
</evidence>
<evidence type="ECO:0000256" key="6">
    <source>
        <dbReference type="SAM" id="MobiDB-lite"/>
    </source>
</evidence>
<name>A0A9P6RIF3_9FUNG</name>
<feature type="domain" description="Helicase C-terminal" evidence="8">
    <location>
        <begin position="759"/>
        <end position="911"/>
    </location>
</feature>